<dbReference type="RefSeq" id="WP_263721317.1">
    <property type="nucleotide sequence ID" value="NZ_JAOWLA010000006.1"/>
</dbReference>
<comment type="caution">
    <text evidence="1">The sequence shown here is derived from an EMBL/GenBank/DDBJ whole genome shotgun (WGS) entry which is preliminary data.</text>
</comment>
<evidence type="ECO:0000313" key="2">
    <source>
        <dbReference type="Proteomes" id="UP001652503"/>
    </source>
</evidence>
<proteinExistence type="predicted"/>
<gene>
    <name evidence="1" type="ORF">OE647_08675</name>
</gene>
<protein>
    <submittedName>
        <fullName evidence="1">Uncharacterized protein</fullName>
    </submittedName>
</protein>
<organism evidence="1 2">
    <name type="scientific">Albidovulum sediminicola</name>
    <dbReference type="NCBI Taxonomy" id="2984331"/>
    <lineage>
        <taxon>Bacteria</taxon>
        <taxon>Pseudomonadati</taxon>
        <taxon>Pseudomonadota</taxon>
        <taxon>Alphaproteobacteria</taxon>
        <taxon>Rhodobacterales</taxon>
        <taxon>Paracoccaceae</taxon>
        <taxon>Albidovulum</taxon>
    </lineage>
</organism>
<name>A0ABT2Z132_9RHOB</name>
<accession>A0ABT2Z132</accession>
<dbReference type="EMBL" id="JAOWLA010000006">
    <property type="protein sequence ID" value="MCV2864807.1"/>
    <property type="molecule type" value="Genomic_DNA"/>
</dbReference>
<sequence>MKTLIKSLGRLFSPSSSDAPANVLWDGGDMDPCLGIDSRLEQALLASLHSDGARQYLDYVCRGR</sequence>
<reference evidence="1 2" key="1">
    <citation type="submission" date="2022-10" db="EMBL/GenBank/DDBJ databases">
        <title>Defluviimonas sp. nov., isolated from ocean surface water.</title>
        <authorList>
            <person name="He W."/>
            <person name="Wang L."/>
            <person name="Zhang D.-F."/>
        </authorList>
    </citation>
    <scope>NUCLEOTIDE SEQUENCE [LARGE SCALE GENOMIC DNA]</scope>
    <source>
        <strain evidence="1 2">WL0075</strain>
    </source>
</reference>
<evidence type="ECO:0000313" key="1">
    <source>
        <dbReference type="EMBL" id="MCV2864807.1"/>
    </source>
</evidence>
<keyword evidence="2" id="KW-1185">Reference proteome</keyword>
<dbReference type="Proteomes" id="UP001652503">
    <property type="component" value="Unassembled WGS sequence"/>
</dbReference>